<feature type="signal peptide" evidence="2">
    <location>
        <begin position="1"/>
        <end position="28"/>
    </location>
</feature>
<dbReference type="Pfam" id="PF03401">
    <property type="entry name" value="TctC"/>
    <property type="match status" value="1"/>
</dbReference>
<dbReference type="Gene3D" id="3.40.190.10">
    <property type="entry name" value="Periplasmic binding protein-like II"/>
    <property type="match status" value="1"/>
</dbReference>
<comment type="caution">
    <text evidence="3">The sequence shown here is derived from an EMBL/GenBank/DDBJ whole genome shotgun (WGS) entry which is preliminary data.</text>
</comment>
<evidence type="ECO:0000256" key="1">
    <source>
        <dbReference type="ARBA" id="ARBA00006987"/>
    </source>
</evidence>
<dbReference type="RefSeq" id="WP_102069696.1">
    <property type="nucleotide sequence ID" value="NZ_PDNV01000005.1"/>
</dbReference>
<dbReference type="SUPFAM" id="SSF53850">
    <property type="entry name" value="Periplasmic binding protein-like II"/>
    <property type="match status" value="1"/>
</dbReference>
<sequence length="326" mass="34559">MMKRRKFITAAAMVAVAPLLGSATPALAQTWPERPITLIVPFAPGGATDIVGRIMADQLGKNLGQTVIIENKGGAAGAIGMAELARSKPDGYTFALITDSIPIQPLLNRSLAWDMSKFEPVAKIATSPEVLVVNAGLPVSSVAELVELAKSKPSELTFAASSAGSVHHLAGEIFQQQTGIDMVHIPYKGGGQSLVDLASGRVDTAFIGLAPVLSHLKSGQLKALALTGRERNPLAQDVPTFNEAGYGNFDVELWIGLVGQKGTPNEVISAMRNAISQILSSEVIQKNLRDLGFEPVMQGKTDFAVWLSQQQKGWAKVIDQIGMKKG</sequence>
<dbReference type="Proteomes" id="UP000234328">
    <property type="component" value="Unassembled WGS sequence"/>
</dbReference>
<name>A0A2N4UGV3_9BURK</name>
<organism evidence="3 4">
    <name type="scientific">Pollutimonas nitritireducens</name>
    <dbReference type="NCBI Taxonomy" id="2045209"/>
    <lineage>
        <taxon>Bacteria</taxon>
        <taxon>Pseudomonadati</taxon>
        <taxon>Pseudomonadota</taxon>
        <taxon>Betaproteobacteria</taxon>
        <taxon>Burkholderiales</taxon>
        <taxon>Alcaligenaceae</taxon>
        <taxon>Pollutimonas</taxon>
    </lineage>
</organism>
<dbReference type="InterPro" id="IPR006311">
    <property type="entry name" value="TAT_signal"/>
</dbReference>
<accession>A0A2N4UGV3</accession>
<dbReference type="EMBL" id="PDNV01000005">
    <property type="protein sequence ID" value="PLC54252.1"/>
    <property type="molecule type" value="Genomic_DNA"/>
</dbReference>
<evidence type="ECO:0000256" key="2">
    <source>
        <dbReference type="SAM" id="SignalP"/>
    </source>
</evidence>
<dbReference type="InterPro" id="IPR042100">
    <property type="entry name" value="Bug_dom1"/>
</dbReference>
<protein>
    <recommendedName>
        <fullName evidence="5">Tripartite tricarboxylate transporter substrate binding protein</fullName>
    </recommendedName>
</protein>
<reference evidence="3 4" key="1">
    <citation type="submission" date="2017-10" db="EMBL/GenBank/DDBJ databases">
        <title>Two draft genome sequences of Pusillimonas sp. strains isolated from a nitrate- and radionuclide-contaminated groundwater in Russia.</title>
        <authorList>
            <person name="Grouzdev D.S."/>
            <person name="Tourova T.P."/>
            <person name="Goeva M.A."/>
            <person name="Babich T.L."/>
            <person name="Sokolova D.S."/>
            <person name="Abdullin R."/>
            <person name="Poltaraus A.B."/>
            <person name="Toshchakov S.V."/>
            <person name="Nazina T.N."/>
        </authorList>
    </citation>
    <scope>NUCLEOTIDE SEQUENCE [LARGE SCALE GENOMIC DNA]</scope>
    <source>
        <strain evidence="3 4">JR1/69-2-13</strain>
    </source>
</reference>
<evidence type="ECO:0000313" key="3">
    <source>
        <dbReference type="EMBL" id="PLC54252.1"/>
    </source>
</evidence>
<feature type="chain" id="PRO_5014632882" description="Tripartite tricarboxylate transporter substrate binding protein" evidence="2">
    <location>
        <begin position="29"/>
        <end position="326"/>
    </location>
</feature>
<gene>
    <name evidence="3" type="ORF">CR155_09070</name>
</gene>
<dbReference type="PANTHER" id="PTHR42928:SF5">
    <property type="entry name" value="BLR1237 PROTEIN"/>
    <property type="match status" value="1"/>
</dbReference>
<dbReference type="Gene3D" id="3.40.190.150">
    <property type="entry name" value="Bordetella uptake gene, domain 1"/>
    <property type="match status" value="1"/>
</dbReference>
<dbReference type="AlphaFoldDB" id="A0A2N4UGV3"/>
<keyword evidence="4" id="KW-1185">Reference proteome</keyword>
<proteinExistence type="inferred from homology"/>
<dbReference type="PIRSF" id="PIRSF017082">
    <property type="entry name" value="YflP"/>
    <property type="match status" value="1"/>
</dbReference>
<dbReference type="InterPro" id="IPR005064">
    <property type="entry name" value="BUG"/>
</dbReference>
<dbReference type="OrthoDB" id="8881024at2"/>
<keyword evidence="2" id="KW-0732">Signal</keyword>
<comment type="similarity">
    <text evidence="1">Belongs to the UPF0065 (bug) family.</text>
</comment>
<dbReference type="PROSITE" id="PS51318">
    <property type="entry name" value="TAT"/>
    <property type="match status" value="1"/>
</dbReference>
<dbReference type="PANTHER" id="PTHR42928">
    <property type="entry name" value="TRICARBOXYLATE-BINDING PROTEIN"/>
    <property type="match status" value="1"/>
</dbReference>
<evidence type="ECO:0000313" key="4">
    <source>
        <dbReference type="Proteomes" id="UP000234328"/>
    </source>
</evidence>
<evidence type="ECO:0008006" key="5">
    <source>
        <dbReference type="Google" id="ProtNLM"/>
    </source>
</evidence>